<proteinExistence type="predicted"/>
<dbReference type="GO" id="GO:0009245">
    <property type="term" value="P:lipid A biosynthetic process"/>
    <property type="evidence" value="ECO:0007669"/>
    <property type="project" value="TreeGrafter"/>
</dbReference>
<organism evidence="2 3">
    <name type="scientific">Peribacillus cavernae</name>
    <dbReference type="NCBI Taxonomy" id="1674310"/>
    <lineage>
        <taxon>Bacteria</taxon>
        <taxon>Bacillati</taxon>
        <taxon>Bacillota</taxon>
        <taxon>Bacilli</taxon>
        <taxon>Bacillales</taxon>
        <taxon>Bacillaceae</taxon>
        <taxon>Peribacillus</taxon>
    </lineage>
</organism>
<dbReference type="PANTHER" id="PTHR31302:SF32">
    <property type="entry name" value="PHOSPHOESTERASE"/>
    <property type="match status" value="1"/>
</dbReference>
<dbReference type="SUPFAM" id="SSF56300">
    <property type="entry name" value="Metallo-dependent phosphatases"/>
    <property type="match status" value="1"/>
</dbReference>
<dbReference type="RefSeq" id="WP_126864689.1">
    <property type="nucleotide sequence ID" value="NZ_JAUSTX010000006.1"/>
</dbReference>
<name>A0A3S0VZ52_9BACI</name>
<dbReference type="OrthoDB" id="9780884at2"/>
<dbReference type="AlphaFoldDB" id="A0A3S0VZ52"/>
<dbReference type="PANTHER" id="PTHR31302">
    <property type="entry name" value="TRANSMEMBRANE PROTEIN WITH METALLOPHOSPHOESTERASE DOMAIN-RELATED"/>
    <property type="match status" value="1"/>
</dbReference>
<dbReference type="InterPro" id="IPR004843">
    <property type="entry name" value="Calcineurin-like_PHP"/>
</dbReference>
<dbReference type="Pfam" id="PF00149">
    <property type="entry name" value="Metallophos"/>
    <property type="match status" value="1"/>
</dbReference>
<reference evidence="2 3" key="1">
    <citation type="submission" date="2018-12" db="EMBL/GenBank/DDBJ databases">
        <title>Bacillus chawlae sp. nov., Bacillus glennii sp. nov., and Bacillus saganii sp. nov. Isolated from the Vehicle Assembly Building at Kennedy Space Center where the Viking Spacecraft were Assembled.</title>
        <authorList>
            <person name="Seuylemezian A."/>
            <person name="Vaishampayan P."/>
        </authorList>
    </citation>
    <scope>NUCLEOTIDE SEQUENCE [LARGE SCALE GENOMIC DNA]</scope>
    <source>
        <strain evidence="2 3">L5</strain>
    </source>
</reference>
<feature type="domain" description="Calcineurin-like phosphoesterase" evidence="1">
    <location>
        <begin position="46"/>
        <end position="202"/>
    </location>
</feature>
<keyword evidence="3" id="KW-1185">Reference proteome</keyword>
<evidence type="ECO:0000259" key="1">
    <source>
        <dbReference type="Pfam" id="PF00149"/>
    </source>
</evidence>
<dbReference type="Gene3D" id="3.60.21.10">
    <property type="match status" value="1"/>
</dbReference>
<comment type="caution">
    <text evidence="2">The sequence shown here is derived from an EMBL/GenBank/DDBJ whole genome shotgun (WGS) entry which is preliminary data.</text>
</comment>
<dbReference type="EMBL" id="RYZZ01000010">
    <property type="protein sequence ID" value="RUQ29276.1"/>
    <property type="molecule type" value="Genomic_DNA"/>
</dbReference>
<dbReference type="GO" id="GO:0016020">
    <property type="term" value="C:membrane"/>
    <property type="evidence" value="ECO:0007669"/>
    <property type="project" value="GOC"/>
</dbReference>
<dbReference type="GO" id="GO:0008758">
    <property type="term" value="F:UDP-2,3-diacylglucosamine hydrolase activity"/>
    <property type="evidence" value="ECO:0007669"/>
    <property type="project" value="TreeGrafter"/>
</dbReference>
<gene>
    <name evidence="2" type="ORF">ELQ35_09935</name>
</gene>
<accession>A0A3S0VZ52</accession>
<protein>
    <submittedName>
        <fullName evidence="2">Metallophosphoesterase</fullName>
    </submittedName>
</protein>
<dbReference type="InterPro" id="IPR051158">
    <property type="entry name" value="Metallophosphoesterase_sf"/>
</dbReference>
<sequence>MTIVYSAAAILLIVIVLIMVRTAFVNKVVEKDLFFDDFPETFRTISVFFISDIHRRLVTEKLLDEVRGKADIVIIGGDITEKGVPMERIEKNIVKLKGVGPLYFVWGNNDYEADYHMLDAILLKHGVKILDNTLVVIESDQGEKIELIGIDDISMERDRLDLALSESDRAVFKILVSHNPLVSGQIKDENNISLVLSGHTHGGQIRFFGFGPYELGGMKKQGSTLLLTSNGYGTSTLPLRLGAEPETHLLHLKKSVAGKSFTI</sequence>
<dbReference type="InterPro" id="IPR029052">
    <property type="entry name" value="Metallo-depent_PP-like"/>
</dbReference>
<evidence type="ECO:0000313" key="3">
    <source>
        <dbReference type="Proteomes" id="UP000267430"/>
    </source>
</evidence>
<dbReference type="Proteomes" id="UP000267430">
    <property type="component" value="Unassembled WGS sequence"/>
</dbReference>
<evidence type="ECO:0000313" key="2">
    <source>
        <dbReference type="EMBL" id="RUQ29276.1"/>
    </source>
</evidence>